<comment type="caution">
    <text evidence="4">The sequence shown here is derived from an EMBL/GenBank/DDBJ whole genome shotgun (WGS) entry which is preliminary data.</text>
</comment>
<dbReference type="Proteomes" id="UP000295714">
    <property type="component" value="Unassembled WGS sequence"/>
</dbReference>
<dbReference type="GO" id="GO:0004792">
    <property type="term" value="F:thiosulfate-cyanide sulfurtransferase activity"/>
    <property type="evidence" value="ECO:0007669"/>
    <property type="project" value="TreeGrafter"/>
</dbReference>
<dbReference type="InterPro" id="IPR001763">
    <property type="entry name" value="Rhodanese-like_dom"/>
</dbReference>
<dbReference type="Gene3D" id="3.40.250.10">
    <property type="entry name" value="Rhodanese-like domain"/>
    <property type="match status" value="2"/>
</dbReference>
<dbReference type="SMART" id="SM00450">
    <property type="entry name" value="RHOD"/>
    <property type="match status" value="2"/>
</dbReference>
<dbReference type="SUPFAM" id="SSF52821">
    <property type="entry name" value="Rhodanese/Cell cycle control phosphatase"/>
    <property type="match status" value="2"/>
</dbReference>
<feature type="domain" description="Rhodanese" evidence="3">
    <location>
        <begin position="21"/>
        <end position="136"/>
    </location>
</feature>
<evidence type="ECO:0000313" key="4">
    <source>
        <dbReference type="EMBL" id="TCK69260.1"/>
    </source>
</evidence>
<sequence>MKGINLNSSLVSVEWLNANIEAENLVVLDATIPKVSGSGVENTIGYIPKSRFFDIKNKFSAVDAQFPNTIPSKNQFQTEARNLGVNSSSCIVIYDQHGIYSSARAWWLFRYFGHKNVAVLNGGLPEWHKMGFLTVKHYSDATDKGDFNPKLNASLFTDFNGVSNFSKCADVQIIDARPKKRFSGEIPEPRAGLRSGTIPNSVNLPYTELLDGHKLKSKKELKGLFNSISDKNKTLVFSCGSGITACNLALGATIADYNDIVVYDGSWTEYGTLTEQ</sequence>
<keyword evidence="1 4" id="KW-0808">Transferase</keyword>
<feature type="domain" description="Rhodanese" evidence="3">
    <location>
        <begin position="167"/>
        <end position="275"/>
    </location>
</feature>
<keyword evidence="5" id="KW-1185">Reference proteome</keyword>
<evidence type="ECO:0000256" key="1">
    <source>
        <dbReference type="ARBA" id="ARBA00022679"/>
    </source>
</evidence>
<evidence type="ECO:0000313" key="5">
    <source>
        <dbReference type="Proteomes" id="UP000295714"/>
    </source>
</evidence>
<dbReference type="Pfam" id="PF00581">
    <property type="entry name" value="Rhodanese"/>
    <property type="match status" value="2"/>
</dbReference>
<dbReference type="RefSeq" id="WP_132703736.1">
    <property type="nucleotide sequence ID" value="NZ_SMGI01000001.1"/>
</dbReference>
<dbReference type="AlphaFoldDB" id="A0A4R1KXC7"/>
<dbReference type="EMBL" id="SMGI01000001">
    <property type="protein sequence ID" value="TCK69260.1"/>
    <property type="molecule type" value="Genomic_DNA"/>
</dbReference>
<evidence type="ECO:0000259" key="3">
    <source>
        <dbReference type="PROSITE" id="PS50206"/>
    </source>
</evidence>
<dbReference type="CDD" id="cd01449">
    <property type="entry name" value="TST_Repeat_2"/>
    <property type="match status" value="1"/>
</dbReference>
<dbReference type="PROSITE" id="PS50206">
    <property type="entry name" value="RHODANESE_3"/>
    <property type="match status" value="2"/>
</dbReference>
<dbReference type="OrthoDB" id="9770030at2"/>
<name>A0A4R1KXC7_9FLAO</name>
<evidence type="ECO:0000256" key="2">
    <source>
        <dbReference type="ARBA" id="ARBA00022737"/>
    </source>
</evidence>
<dbReference type="InterPro" id="IPR045078">
    <property type="entry name" value="TST/MPST-like"/>
</dbReference>
<dbReference type="PANTHER" id="PTHR11364">
    <property type="entry name" value="THIOSULFATE SULFERTANSFERASE"/>
    <property type="match status" value="1"/>
</dbReference>
<dbReference type="InterPro" id="IPR036873">
    <property type="entry name" value="Rhodanese-like_dom_sf"/>
</dbReference>
<keyword evidence="4" id="KW-0670">Pyruvate</keyword>
<organism evidence="4 5">
    <name type="scientific">Winogradskyella wandonensis</name>
    <dbReference type="NCBI Taxonomy" id="1442586"/>
    <lineage>
        <taxon>Bacteria</taxon>
        <taxon>Pseudomonadati</taxon>
        <taxon>Bacteroidota</taxon>
        <taxon>Flavobacteriia</taxon>
        <taxon>Flavobacteriales</taxon>
        <taxon>Flavobacteriaceae</taxon>
        <taxon>Winogradskyella</taxon>
    </lineage>
</organism>
<accession>A0A4R1KXC7</accession>
<dbReference type="PANTHER" id="PTHR11364:SF27">
    <property type="entry name" value="SULFURTRANSFERASE"/>
    <property type="match status" value="1"/>
</dbReference>
<keyword evidence="2" id="KW-0677">Repeat</keyword>
<proteinExistence type="predicted"/>
<protein>
    <submittedName>
        <fullName evidence="4">Thiosulfate/3-mercaptopyruvate sulfurtransferase</fullName>
    </submittedName>
</protein>
<reference evidence="4 5" key="1">
    <citation type="journal article" date="2015" name="Stand. Genomic Sci.">
        <title>Genomic Encyclopedia of Bacterial and Archaeal Type Strains, Phase III: the genomes of soil and plant-associated and newly described type strains.</title>
        <authorList>
            <person name="Whitman W.B."/>
            <person name="Woyke T."/>
            <person name="Klenk H.P."/>
            <person name="Zhou Y."/>
            <person name="Lilburn T.G."/>
            <person name="Beck B.J."/>
            <person name="De Vos P."/>
            <person name="Vandamme P."/>
            <person name="Eisen J.A."/>
            <person name="Garrity G."/>
            <person name="Hugenholtz P."/>
            <person name="Kyrpides N.C."/>
        </authorList>
    </citation>
    <scope>NUCLEOTIDE SEQUENCE [LARGE SCALE GENOMIC DNA]</scope>
    <source>
        <strain evidence="4 5">CECT 8445</strain>
    </source>
</reference>
<dbReference type="CDD" id="cd01448">
    <property type="entry name" value="TST_Repeat_1"/>
    <property type="match status" value="1"/>
</dbReference>
<gene>
    <name evidence="4" type="ORF">DFQ05_0780</name>
</gene>